<dbReference type="AlphaFoldDB" id="A0A6N7XBT0"/>
<dbReference type="PANTHER" id="PTHR10000">
    <property type="entry name" value="PHOSPHOSERINE PHOSPHATASE"/>
    <property type="match status" value="1"/>
</dbReference>
<proteinExistence type="predicted"/>
<protein>
    <submittedName>
        <fullName evidence="1">HAD hydrolase family protein</fullName>
    </submittedName>
</protein>
<dbReference type="Gene3D" id="3.30.1240.10">
    <property type="match status" value="1"/>
</dbReference>
<dbReference type="GO" id="GO:0005829">
    <property type="term" value="C:cytosol"/>
    <property type="evidence" value="ECO:0007669"/>
    <property type="project" value="TreeGrafter"/>
</dbReference>
<dbReference type="InterPro" id="IPR036412">
    <property type="entry name" value="HAD-like_sf"/>
</dbReference>
<dbReference type="Gene3D" id="3.40.50.1000">
    <property type="entry name" value="HAD superfamily/HAD-like"/>
    <property type="match status" value="1"/>
</dbReference>
<dbReference type="RefSeq" id="WP_154433596.1">
    <property type="nucleotide sequence ID" value="NZ_VUNC01000001.1"/>
</dbReference>
<dbReference type="GO" id="GO:0016791">
    <property type="term" value="F:phosphatase activity"/>
    <property type="evidence" value="ECO:0007669"/>
    <property type="project" value="UniProtKB-ARBA"/>
</dbReference>
<dbReference type="EMBL" id="VUNC01000001">
    <property type="protein sequence ID" value="MST71853.1"/>
    <property type="molecule type" value="Genomic_DNA"/>
</dbReference>
<reference evidence="1 2" key="1">
    <citation type="submission" date="2019-08" db="EMBL/GenBank/DDBJ databases">
        <title>In-depth cultivation of the pig gut microbiome towards novel bacterial diversity and tailored functional studies.</title>
        <authorList>
            <person name="Wylensek D."/>
            <person name="Hitch T.C.A."/>
            <person name="Clavel T."/>
        </authorList>
    </citation>
    <scope>NUCLEOTIDE SEQUENCE [LARGE SCALE GENOMIC DNA]</scope>
    <source>
        <strain evidence="1 2">CA-Schmier-601-WT-1</strain>
    </source>
</reference>
<dbReference type="Proteomes" id="UP000469325">
    <property type="component" value="Unassembled WGS sequence"/>
</dbReference>
<dbReference type="Pfam" id="PF08282">
    <property type="entry name" value="Hydrolase_3"/>
    <property type="match status" value="2"/>
</dbReference>
<accession>A0A6N7XBT0</accession>
<dbReference type="SUPFAM" id="SSF56784">
    <property type="entry name" value="HAD-like"/>
    <property type="match status" value="1"/>
</dbReference>
<dbReference type="PANTHER" id="PTHR10000:SF25">
    <property type="entry name" value="PHOSPHATASE YKRA-RELATED"/>
    <property type="match status" value="1"/>
</dbReference>
<evidence type="ECO:0000313" key="1">
    <source>
        <dbReference type="EMBL" id="MST71853.1"/>
    </source>
</evidence>
<organism evidence="1 2">
    <name type="scientific">Olsenella porci</name>
    <dbReference type="NCBI Taxonomy" id="2652279"/>
    <lineage>
        <taxon>Bacteria</taxon>
        <taxon>Bacillati</taxon>
        <taxon>Actinomycetota</taxon>
        <taxon>Coriobacteriia</taxon>
        <taxon>Coriobacteriales</taxon>
        <taxon>Atopobiaceae</taxon>
        <taxon>Olsenella</taxon>
    </lineage>
</organism>
<keyword evidence="2" id="KW-1185">Reference proteome</keyword>
<gene>
    <name evidence="1" type="ORF">FYJ68_01845</name>
</gene>
<dbReference type="InterPro" id="IPR023214">
    <property type="entry name" value="HAD_sf"/>
</dbReference>
<name>A0A6N7XBT0_9ACTN</name>
<dbReference type="GO" id="GO:0000287">
    <property type="term" value="F:magnesium ion binding"/>
    <property type="evidence" value="ECO:0007669"/>
    <property type="project" value="TreeGrafter"/>
</dbReference>
<comment type="caution">
    <text evidence="1">The sequence shown here is derived from an EMBL/GenBank/DDBJ whole genome shotgun (WGS) entry which is preliminary data.</text>
</comment>
<sequence>MGRPVVFFDVDGTLGWDDPIAREGRPEEERSMSPRPSDVVCDAIRGLVDNGAAAFVCTGRSPATLHPVILELPFDGVVGLGGAYVRVGQAVLRDRPFPGAVLEALEGLLLRVGSGAQIESATGVVELRGGAQGLHQGPDVPQTMREALARLEDHRAHKLIVPTIVARGLMSNPGASEILSTSELEMGNSEVTLAQNTKQDGVRAVVDYLGQDVGKTYGFGDSQNDLPLFDEVDVAVAMGNASDEVKARANLVTGGVGEDGVATGLKALGLI</sequence>
<keyword evidence="1" id="KW-0378">Hydrolase</keyword>
<evidence type="ECO:0000313" key="2">
    <source>
        <dbReference type="Proteomes" id="UP000469325"/>
    </source>
</evidence>